<dbReference type="Pfam" id="PF14383">
    <property type="entry name" value="VARLMGL"/>
    <property type="match status" value="1"/>
</dbReference>
<evidence type="ECO:0000259" key="2">
    <source>
        <dbReference type="Pfam" id="PF14383"/>
    </source>
</evidence>
<dbReference type="eggNOG" id="ENOG502RYD5">
    <property type="taxonomic scope" value="Eukaryota"/>
</dbReference>
<dbReference type="OrthoDB" id="1924799at2759"/>
<proteinExistence type="predicted"/>
<dbReference type="FunCoup" id="B9SI37">
    <property type="interactions" value="73"/>
</dbReference>
<dbReference type="PANTHER" id="PTHR35499:SF1">
    <property type="entry name" value="DUF3741 DOMAIN-CONTAINING PROTEIN"/>
    <property type="match status" value="1"/>
</dbReference>
<name>B9SI37_RICCO</name>
<feature type="domain" description="DUF3741" evidence="2">
    <location>
        <begin position="85"/>
        <end position="99"/>
    </location>
</feature>
<dbReference type="InterPro" id="IPR032795">
    <property type="entry name" value="DUF3741-assoc"/>
</dbReference>
<dbReference type="STRING" id="3988.B9SI37"/>
<organism evidence="3 4">
    <name type="scientific">Ricinus communis</name>
    <name type="common">Castor bean</name>
    <dbReference type="NCBI Taxonomy" id="3988"/>
    <lineage>
        <taxon>Eukaryota</taxon>
        <taxon>Viridiplantae</taxon>
        <taxon>Streptophyta</taxon>
        <taxon>Embryophyta</taxon>
        <taxon>Tracheophyta</taxon>
        <taxon>Spermatophyta</taxon>
        <taxon>Magnoliopsida</taxon>
        <taxon>eudicotyledons</taxon>
        <taxon>Gunneridae</taxon>
        <taxon>Pentapetalae</taxon>
        <taxon>rosids</taxon>
        <taxon>fabids</taxon>
        <taxon>Malpighiales</taxon>
        <taxon>Euphorbiaceae</taxon>
        <taxon>Acalyphoideae</taxon>
        <taxon>Acalypheae</taxon>
        <taxon>Ricinus</taxon>
    </lineage>
</organism>
<sequence>MKLLPSPSVSSSSSTTITTIPFDANMCTPKTSTASCLSGILRRLLCSRSLPTYPSDQITDDSTSMPCDIKQQGFATSFEATATNPGIVARLMGLQSLPDYATSVPRTRSLNSAEFPDEIDQMKGHHRRVKSLSFHEMPTILELENEQFFVLSFEKRGDDKKTRSKEKKSEVGFGECRERRREKSKNKENGNENVLFKNEDEEIINKMVLRVLNEKQLTERIPEVLPDQEIGKFSKIEDSAKSTPPLKDLRGARKAASALHESKKTGRISCDKDLPDGAKFTRRKKMRNRRRLKNEEQEECSSEDSSPVSVLDFDQFIVDPEAPTSEEHTASRRKLSSRLDDHNQLLPRNNNLSSGDDLNSKRTEETCHGLSNADCHTQIDFNMWGEICQLAEAQVIDSIWTQQRAWKFQDFEDISADFGLQILNELFDELVDQLASLQEE</sequence>
<keyword evidence="4" id="KW-1185">Reference proteome</keyword>
<dbReference type="EMBL" id="EQ973968">
    <property type="protein sequence ID" value="EEF36774.1"/>
    <property type="molecule type" value="Genomic_DNA"/>
</dbReference>
<dbReference type="Proteomes" id="UP000008311">
    <property type="component" value="Unassembled WGS sequence"/>
</dbReference>
<feature type="region of interest" description="Disordered" evidence="1">
    <location>
        <begin position="320"/>
        <end position="363"/>
    </location>
</feature>
<feature type="compositionally biased region" description="Basic residues" evidence="1">
    <location>
        <begin position="280"/>
        <end position="292"/>
    </location>
</feature>
<dbReference type="PANTHER" id="PTHR35499">
    <property type="entry name" value="OS05G0128300 PROTEIN"/>
    <property type="match status" value="1"/>
</dbReference>
<dbReference type="AlphaFoldDB" id="B9SI37"/>
<feature type="region of interest" description="Disordered" evidence="1">
    <location>
        <begin position="257"/>
        <end position="307"/>
    </location>
</feature>
<dbReference type="OMA" id="REMPTFL"/>
<protein>
    <recommendedName>
        <fullName evidence="2">DUF3741 domain-containing protein</fullName>
    </recommendedName>
</protein>
<evidence type="ECO:0000313" key="3">
    <source>
        <dbReference type="EMBL" id="EEF36774.1"/>
    </source>
</evidence>
<accession>B9SI37</accession>
<reference evidence="4" key="1">
    <citation type="journal article" date="2010" name="Nat. Biotechnol.">
        <title>Draft genome sequence of the oilseed species Ricinus communis.</title>
        <authorList>
            <person name="Chan A.P."/>
            <person name="Crabtree J."/>
            <person name="Zhao Q."/>
            <person name="Lorenzi H."/>
            <person name="Orvis J."/>
            <person name="Puiu D."/>
            <person name="Melake-Berhan A."/>
            <person name="Jones K.M."/>
            <person name="Redman J."/>
            <person name="Chen G."/>
            <person name="Cahoon E.B."/>
            <person name="Gedil M."/>
            <person name="Stanke M."/>
            <person name="Haas B.J."/>
            <person name="Wortman J.R."/>
            <person name="Fraser-Liggett C.M."/>
            <person name="Ravel J."/>
            <person name="Rabinowicz P.D."/>
        </authorList>
    </citation>
    <scope>NUCLEOTIDE SEQUENCE [LARGE SCALE GENOMIC DNA]</scope>
    <source>
        <strain evidence="4">cv. Hale</strain>
    </source>
</reference>
<dbReference type="KEGG" id="rcu:8286465"/>
<dbReference type="InParanoid" id="B9SI37"/>
<evidence type="ECO:0000313" key="4">
    <source>
        <dbReference type="Proteomes" id="UP000008311"/>
    </source>
</evidence>
<evidence type="ECO:0000256" key="1">
    <source>
        <dbReference type="SAM" id="MobiDB-lite"/>
    </source>
</evidence>
<gene>
    <name evidence="3" type="ORF">RCOM_0612600</name>
</gene>
<feature type="compositionally biased region" description="Basic and acidic residues" evidence="1">
    <location>
        <begin position="260"/>
        <end position="276"/>
    </location>
</feature>